<reference evidence="3" key="1">
    <citation type="submission" date="2016-10" db="EMBL/GenBank/DDBJ databases">
        <authorList>
            <person name="Varghese N."/>
            <person name="Submissions S."/>
        </authorList>
    </citation>
    <scope>NUCLEOTIDE SEQUENCE [LARGE SCALE GENOMIC DNA]</scope>
    <source>
        <strain evidence="3">DSM 44208</strain>
    </source>
</reference>
<dbReference type="CDD" id="cd03311">
    <property type="entry name" value="CIMS_C_terminal_like"/>
    <property type="match status" value="1"/>
</dbReference>
<gene>
    <name evidence="2" type="ORF">SAMN05660464_2803</name>
</gene>
<feature type="domain" description="Cobalamin-independent methionine synthase MetE C-terminal/archaeal" evidence="1">
    <location>
        <begin position="14"/>
        <end position="370"/>
    </location>
</feature>
<evidence type="ECO:0000313" key="2">
    <source>
        <dbReference type="EMBL" id="SFP32830.1"/>
    </source>
</evidence>
<dbReference type="Proteomes" id="UP000198857">
    <property type="component" value="Unassembled WGS sequence"/>
</dbReference>
<dbReference type="SUPFAM" id="SSF51726">
    <property type="entry name" value="UROD/MetE-like"/>
    <property type="match status" value="1"/>
</dbReference>
<dbReference type="Gene3D" id="3.20.20.210">
    <property type="match status" value="1"/>
</dbReference>
<dbReference type="GO" id="GO:0008270">
    <property type="term" value="F:zinc ion binding"/>
    <property type="evidence" value="ECO:0007669"/>
    <property type="project" value="InterPro"/>
</dbReference>
<keyword evidence="3" id="KW-1185">Reference proteome</keyword>
<name>A0A1I5PG91_9ACTN</name>
<evidence type="ECO:0000259" key="1">
    <source>
        <dbReference type="Pfam" id="PF01717"/>
    </source>
</evidence>
<dbReference type="GO" id="GO:0003871">
    <property type="term" value="F:5-methyltetrahydropteroyltriglutamate-homocysteine S-methyltransferase activity"/>
    <property type="evidence" value="ECO:0007669"/>
    <property type="project" value="InterPro"/>
</dbReference>
<dbReference type="STRING" id="1523247.SAMN05660464_2803"/>
<keyword evidence="2" id="KW-0489">Methyltransferase</keyword>
<dbReference type="Pfam" id="PF01717">
    <property type="entry name" value="Meth_synt_2"/>
    <property type="match status" value="1"/>
</dbReference>
<dbReference type="AlphaFoldDB" id="A0A1I5PG91"/>
<dbReference type="GO" id="GO:0032259">
    <property type="term" value="P:methylation"/>
    <property type="evidence" value="ECO:0007669"/>
    <property type="project" value="UniProtKB-KW"/>
</dbReference>
<protein>
    <submittedName>
        <fullName evidence="2">5-methyltetrahydropteroyltriglutamate--homocysteine methyltransferase</fullName>
    </submittedName>
</protein>
<dbReference type="PANTHER" id="PTHR43844">
    <property type="entry name" value="METHIONINE SYNTHASE"/>
    <property type="match status" value="1"/>
</dbReference>
<proteinExistence type="predicted"/>
<dbReference type="InterPro" id="IPR002629">
    <property type="entry name" value="Met_Synth_C/arc"/>
</dbReference>
<dbReference type="PANTHER" id="PTHR43844:SF1">
    <property type="entry name" value="METHIONINE SYNTHASE"/>
    <property type="match status" value="1"/>
</dbReference>
<dbReference type="EMBL" id="FOWQ01000004">
    <property type="protein sequence ID" value="SFP32830.1"/>
    <property type="molecule type" value="Genomic_DNA"/>
</dbReference>
<dbReference type="NCBIfam" id="NF005085">
    <property type="entry name" value="PRK06520.1"/>
    <property type="match status" value="1"/>
</dbReference>
<accession>A0A1I5PG91</accession>
<dbReference type="InterPro" id="IPR038071">
    <property type="entry name" value="UROD/MetE-like_sf"/>
</dbReference>
<dbReference type="RefSeq" id="WP_091110144.1">
    <property type="nucleotide sequence ID" value="NZ_FOWQ01000004.1"/>
</dbReference>
<organism evidence="2 3">
    <name type="scientific">Geodermatophilus dictyosporus</name>
    <dbReference type="NCBI Taxonomy" id="1523247"/>
    <lineage>
        <taxon>Bacteria</taxon>
        <taxon>Bacillati</taxon>
        <taxon>Actinomycetota</taxon>
        <taxon>Actinomycetes</taxon>
        <taxon>Geodermatophilales</taxon>
        <taxon>Geodermatophilaceae</taxon>
        <taxon>Geodermatophilus</taxon>
    </lineage>
</organism>
<dbReference type="OrthoDB" id="6430685at2"/>
<keyword evidence="2" id="KW-0808">Transferase</keyword>
<dbReference type="GO" id="GO:0009086">
    <property type="term" value="P:methionine biosynthetic process"/>
    <property type="evidence" value="ECO:0007669"/>
    <property type="project" value="InterPro"/>
</dbReference>
<sequence length="376" mass="40987">MSDAPGPPFRADHVGSLLRPPALLEARARHAAGEIDDAELRGVEDEAIADVVRLQGDVGLRTATDGEFRRASWHMDFIYAIDGISKVSGEDIVVHFRNADGTIDFTPAGLHVDGPLSIDEPIFGADFAYLQGQVDERQTAKLTIPSPSMVHYRGGAAAIDPAVYPDEDAFWDALSAAYAQQVRGIAARGCTYLQLDDTSLAYLNDPAQRAELAAQGRDAEHQHERYIRQINAALAGRPEGLTVTTHMCRGNFRSSWVAEGGYDFVAEALFGGLEVDGFFLEYDDARSGGFEPLRFVPEGKRVVLGLVTTKRPELESKDDLKRRIDEAARFVPLEQLAISPQCGFSSTVEGNALTREEQVAKLALVVEVAEEVWGDS</sequence>
<evidence type="ECO:0000313" key="3">
    <source>
        <dbReference type="Proteomes" id="UP000198857"/>
    </source>
</evidence>